<dbReference type="Pfam" id="PF17128">
    <property type="entry name" value="DUF5107"/>
    <property type="match status" value="1"/>
</dbReference>
<gene>
    <name evidence="3" type="ORF">CSW08_13600</name>
</gene>
<evidence type="ECO:0000256" key="1">
    <source>
        <dbReference type="PROSITE-ProRule" id="PRU00339"/>
    </source>
</evidence>
<organism evidence="3 4">
    <name type="scientific">Confluentibacter flavum</name>
    <dbReference type="NCBI Taxonomy" id="1909700"/>
    <lineage>
        <taxon>Bacteria</taxon>
        <taxon>Pseudomonadati</taxon>
        <taxon>Bacteroidota</taxon>
        <taxon>Flavobacteriia</taxon>
        <taxon>Flavobacteriales</taxon>
        <taxon>Flavobacteriaceae</taxon>
        <taxon>Confluentibacter</taxon>
    </lineage>
</organism>
<dbReference type="PANTHER" id="PTHR12558">
    <property type="entry name" value="CELL DIVISION CYCLE 16,23,27"/>
    <property type="match status" value="1"/>
</dbReference>
<comment type="caution">
    <text evidence="3">The sequence shown here is derived from an EMBL/GenBank/DDBJ whole genome shotgun (WGS) entry which is preliminary data.</text>
</comment>
<dbReference type="InterPro" id="IPR019734">
    <property type="entry name" value="TPR_rpt"/>
</dbReference>
<protein>
    <submittedName>
        <fullName evidence="3">DUF5107 domain-containing protein</fullName>
    </submittedName>
</protein>
<dbReference type="AlphaFoldDB" id="A0A2N3HHK9"/>
<sequence length="1050" mass="119862">MNNRWSPLIICFLLIQLGYGQKASIYEKKIVMETYMFSDPNPVPDMEKNYPYFKYEGFTNKSSQKEWNMVILENDYIKVFVNTDVGGKIWGAIEKSTGGEFLYYNEVVKFRDVAHRGPWTSGGLEFNYGIMGHTSTCATPQDYVIKNNEDGSVSCIIGAIDLHTQTKWNVEINLQKDKAFVETISSCFNTGNLPVPFYHYSNAAAKVDGDLEFIFPGSHHIGHDRQVGKWPKDDNRDISFYRNNDFGGPKSYHIINSIAEFMGGYYHDDDFGFGNIHEYDKMPGRKLWIWGLSDEGMIWEDLLTDSDGQYIEFQTGSTFNQAMDESTFTPFKHREFTPYDSDISSEIYFPLKKTGGMVKANRNAVLNVNDINDSIIGIRLSALAPLNANLVVRSKNKVIATFTLQLKPLDLFTGKVNVGVDKDFEIEVGNSILLYSSKMEMENYIVDRPVIANEEFNWNSAVGLFTKGLETEKQYAYVKGGYPRKVAQELYMKSLELDPAYAPALNRVAFNHYRAMQYGKALLYIKKSLSINTYDPEANYLFGIVNAKIGELANALSGFYIASQSTSHRSAAYTELAKLYMKQNNLDKAMIEVSKALDYNRSNMVALEIKALIFRLQKKSEEADEILDELYGLDNTNSFVVNEKILIGNSESKDLQTLITNELQAESYIDLALKYYGVGRDKESISVLMASPRDVKVLLLLAFLDVSNRNDWLEMALKTSPYLVFPFRTELYEALTELMELSDDWKLKYYAALILWKKDMTKEAKELVLKCRDLPDYAPFYLAKAKLFSDDSPIIKSSLERARAISPSDWRVQLALVDQLMKEKKYLEASKIAKKNYSANPENSIMGIRYVNVLLKLGKYKETVSFLEGMEIIPFEGAIEGRMIYHEAAIRLSFDALKKGDYVSAIQYVEKAKLWPKKLGSGKPYNVDERLENAILAYCYEKMGKRGLALKYNLKVTDYLLDRNDRENSKLYLQVLALRRTGEVAKSKQLINDAFSKDTENVYIQWVIAMDKGDSSNGTLTKEGMEQIIENPLENQFLLVKDFLDITRIE</sequence>
<keyword evidence="4" id="KW-1185">Reference proteome</keyword>
<feature type="domain" description="DUF5107" evidence="2">
    <location>
        <begin position="45"/>
        <end position="350"/>
    </location>
</feature>
<dbReference type="SUPFAM" id="SSF48452">
    <property type="entry name" value="TPR-like"/>
    <property type="match status" value="1"/>
</dbReference>
<dbReference type="SMART" id="SM00028">
    <property type="entry name" value="TPR"/>
    <property type="match status" value="3"/>
</dbReference>
<feature type="repeat" description="TPR" evidence="1">
    <location>
        <begin position="570"/>
        <end position="603"/>
    </location>
</feature>
<evidence type="ECO:0000313" key="4">
    <source>
        <dbReference type="Proteomes" id="UP000233435"/>
    </source>
</evidence>
<evidence type="ECO:0000259" key="2">
    <source>
        <dbReference type="Pfam" id="PF17128"/>
    </source>
</evidence>
<dbReference type="EMBL" id="PJEO01000050">
    <property type="protein sequence ID" value="PKQ44441.1"/>
    <property type="molecule type" value="Genomic_DNA"/>
</dbReference>
<dbReference type="InterPro" id="IPR011990">
    <property type="entry name" value="TPR-like_helical_dom_sf"/>
</dbReference>
<accession>A0A2N3HHK9</accession>
<dbReference type="PANTHER" id="PTHR12558:SF13">
    <property type="entry name" value="CELL DIVISION CYCLE PROTEIN 27 HOMOLOG"/>
    <property type="match status" value="1"/>
</dbReference>
<keyword evidence="1" id="KW-0802">TPR repeat</keyword>
<evidence type="ECO:0000313" key="3">
    <source>
        <dbReference type="EMBL" id="PKQ44441.1"/>
    </source>
</evidence>
<name>A0A2N3HHK9_9FLAO</name>
<proteinExistence type="predicted"/>
<dbReference type="Gene3D" id="1.25.40.10">
    <property type="entry name" value="Tetratricopeptide repeat domain"/>
    <property type="match status" value="2"/>
</dbReference>
<dbReference type="Proteomes" id="UP000233435">
    <property type="component" value="Unassembled WGS sequence"/>
</dbReference>
<reference evidence="3 4" key="1">
    <citation type="submission" date="2017-12" db="EMBL/GenBank/DDBJ databases">
        <title>Confluentibacter flavum sp. nov., isolated from the saline lake.</title>
        <authorList>
            <person name="Yu L."/>
        </authorList>
    </citation>
    <scope>NUCLEOTIDE SEQUENCE [LARGE SCALE GENOMIC DNA]</scope>
    <source>
        <strain evidence="3 4">3B</strain>
    </source>
</reference>
<dbReference type="PROSITE" id="PS50005">
    <property type="entry name" value="TPR"/>
    <property type="match status" value="1"/>
</dbReference>
<dbReference type="InterPro" id="IPR033396">
    <property type="entry name" value="DUF5107"/>
</dbReference>